<dbReference type="Proteomes" id="UP000678499">
    <property type="component" value="Unassembled WGS sequence"/>
</dbReference>
<organism evidence="16">
    <name type="scientific">Notodromas monacha</name>
    <dbReference type="NCBI Taxonomy" id="399045"/>
    <lineage>
        <taxon>Eukaryota</taxon>
        <taxon>Metazoa</taxon>
        <taxon>Ecdysozoa</taxon>
        <taxon>Arthropoda</taxon>
        <taxon>Crustacea</taxon>
        <taxon>Oligostraca</taxon>
        <taxon>Ostracoda</taxon>
        <taxon>Podocopa</taxon>
        <taxon>Podocopida</taxon>
        <taxon>Cypridocopina</taxon>
        <taxon>Cypridoidea</taxon>
        <taxon>Cyprididae</taxon>
        <taxon>Notodromas</taxon>
    </lineage>
</organism>
<dbReference type="OrthoDB" id="5841594at2759"/>
<dbReference type="GO" id="GO:0006094">
    <property type="term" value="P:gluconeogenesis"/>
    <property type="evidence" value="ECO:0007669"/>
    <property type="project" value="InterPro"/>
</dbReference>
<dbReference type="Pfam" id="PF17297">
    <property type="entry name" value="PEPCK_N"/>
    <property type="match status" value="1"/>
</dbReference>
<dbReference type="Gene3D" id="3.40.449.10">
    <property type="entry name" value="Phosphoenolpyruvate Carboxykinase, domain 1"/>
    <property type="match status" value="1"/>
</dbReference>
<dbReference type="SUPFAM" id="SSF53795">
    <property type="entry name" value="PEP carboxykinase-like"/>
    <property type="match status" value="1"/>
</dbReference>
<dbReference type="InterPro" id="IPR008209">
    <property type="entry name" value="PEP_carboxykinase_GTP"/>
</dbReference>
<dbReference type="EC" id="4.1.1.32" evidence="4"/>
<reference evidence="16" key="1">
    <citation type="submission" date="2020-11" db="EMBL/GenBank/DDBJ databases">
        <authorList>
            <person name="Tran Van P."/>
        </authorList>
    </citation>
    <scope>NUCLEOTIDE SEQUENCE</scope>
</reference>
<dbReference type="GO" id="GO:0019543">
    <property type="term" value="P:propionate catabolic process"/>
    <property type="evidence" value="ECO:0007669"/>
    <property type="project" value="TreeGrafter"/>
</dbReference>
<evidence type="ECO:0000256" key="7">
    <source>
        <dbReference type="ARBA" id="ARBA00022793"/>
    </source>
</evidence>
<keyword evidence="5" id="KW-0479">Metal-binding</keyword>
<dbReference type="SUPFAM" id="SSF68923">
    <property type="entry name" value="PEP carboxykinase N-terminal domain"/>
    <property type="match status" value="1"/>
</dbReference>
<dbReference type="GO" id="GO:0033993">
    <property type="term" value="P:response to lipid"/>
    <property type="evidence" value="ECO:0007669"/>
    <property type="project" value="TreeGrafter"/>
</dbReference>
<dbReference type="PIRSF" id="PIRSF001348">
    <property type="entry name" value="PEP_carboxykinase_GTP"/>
    <property type="match status" value="1"/>
</dbReference>
<evidence type="ECO:0000256" key="2">
    <source>
        <dbReference type="ARBA" id="ARBA00005796"/>
    </source>
</evidence>
<dbReference type="GO" id="GO:0042594">
    <property type="term" value="P:response to starvation"/>
    <property type="evidence" value="ECO:0007669"/>
    <property type="project" value="TreeGrafter"/>
</dbReference>
<dbReference type="InterPro" id="IPR008210">
    <property type="entry name" value="PEP_carboxykinase_N"/>
</dbReference>
<evidence type="ECO:0000256" key="6">
    <source>
        <dbReference type="ARBA" id="ARBA00022741"/>
    </source>
</evidence>
<dbReference type="EMBL" id="OA882949">
    <property type="protein sequence ID" value="CAD7277454.1"/>
    <property type="molecule type" value="Genomic_DNA"/>
</dbReference>
<evidence type="ECO:0000256" key="9">
    <source>
        <dbReference type="ARBA" id="ARBA00023211"/>
    </source>
</evidence>
<dbReference type="GO" id="GO:0006107">
    <property type="term" value="P:oxaloacetate metabolic process"/>
    <property type="evidence" value="ECO:0007669"/>
    <property type="project" value="TreeGrafter"/>
</dbReference>
<keyword evidence="10" id="KW-0456">Lyase</keyword>
<evidence type="ECO:0000313" key="17">
    <source>
        <dbReference type="Proteomes" id="UP000678499"/>
    </source>
</evidence>
<feature type="domain" description="Phosphoenolpyruvate carboxykinase C-terminal P-loop" evidence="14">
    <location>
        <begin position="280"/>
        <end position="492"/>
    </location>
</feature>
<keyword evidence="6" id="KW-0547">Nucleotide-binding</keyword>
<dbReference type="GO" id="GO:0005525">
    <property type="term" value="F:GTP binding"/>
    <property type="evidence" value="ECO:0007669"/>
    <property type="project" value="UniProtKB-KW"/>
</dbReference>
<dbReference type="GO" id="GO:0030145">
    <property type="term" value="F:manganese ion binding"/>
    <property type="evidence" value="ECO:0007669"/>
    <property type="project" value="TreeGrafter"/>
</dbReference>
<evidence type="ECO:0000256" key="3">
    <source>
        <dbReference type="ARBA" id="ARBA00011245"/>
    </source>
</evidence>
<dbReference type="EMBL" id="CAJPEX010000912">
    <property type="protein sequence ID" value="CAG0917606.1"/>
    <property type="molecule type" value="Genomic_DNA"/>
</dbReference>
<evidence type="ECO:0000313" key="16">
    <source>
        <dbReference type="EMBL" id="CAD7277454.1"/>
    </source>
</evidence>
<evidence type="ECO:0000256" key="11">
    <source>
        <dbReference type="ARBA" id="ARBA00051400"/>
    </source>
</evidence>
<proteinExistence type="inferred from homology"/>
<comment type="catalytic activity">
    <reaction evidence="11">
        <text>oxaloacetate + GTP = phosphoenolpyruvate + GDP + CO2</text>
        <dbReference type="Rhea" id="RHEA:10388"/>
        <dbReference type="ChEBI" id="CHEBI:16452"/>
        <dbReference type="ChEBI" id="CHEBI:16526"/>
        <dbReference type="ChEBI" id="CHEBI:37565"/>
        <dbReference type="ChEBI" id="CHEBI:58189"/>
        <dbReference type="ChEBI" id="CHEBI:58702"/>
        <dbReference type="EC" id="4.1.1.32"/>
    </reaction>
</comment>
<dbReference type="GO" id="GO:0046327">
    <property type="term" value="P:glycerol biosynthetic process from pyruvate"/>
    <property type="evidence" value="ECO:0007669"/>
    <property type="project" value="TreeGrafter"/>
</dbReference>
<evidence type="ECO:0000256" key="5">
    <source>
        <dbReference type="ARBA" id="ARBA00022723"/>
    </source>
</evidence>
<dbReference type="NCBIfam" id="NF003253">
    <property type="entry name" value="PRK04210.1"/>
    <property type="match status" value="1"/>
</dbReference>
<dbReference type="GO" id="GO:0071333">
    <property type="term" value="P:cellular response to glucose stimulus"/>
    <property type="evidence" value="ECO:0007669"/>
    <property type="project" value="TreeGrafter"/>
</dbReference>
<dbReference type="GO" id="GO:0005829">
    <property type="term" value="C:cytosol"/>
    <property type="evidence" value="ECO:0007669"/>
    <property type="project" value="TreeGrafter"/>
</dbReference>
<dbReference type="GO" id="GO:0004613">
    <property type="term" value="F:phosphoenolpyruvate carboxykinase (GTP) activity"/>
    <property type="evidence" value="ECO:0007669"/>
    <property type="project" value="UniProtKB-EC"/>
</dbReference>
<evidence type="ECO:0000259" key="14">
    <source>
        <dbReference type="Pfam" id="PF00821"/>
    </source>
</evidence>
<dbReference type="InterPro" id="IPR035077">
    <property type="entry name" value="PEP_carboxykinase_GTP_C"/>
</dbReference>
<dbReference type="PANTHER" id="PTHR11561">
    <property type="entry name" value="PHOSPHOENOLPYRUVATE CARBOXYKINASE"/>
    <property type="match status" value="1"/>
</dbReference>
<keyword evidence="9" id="KW-0464">Manganese</keyword>
<keyword evidence="8" id="KW-0342">GTP-binding</keyword>
<feature type="domain" description="Phosphoenolpyruvate carboxykinase GTP-utilising N-terminal" evidence="15">
    <location>
        <begin position="47"/>
        <end position="276"/>
    </location>
</feature>
<evidence type="ECO:0000256" key="8">
    <source>
        <dbReference type="ARBA" id="ARBA00023134"/>
    </source>
</evidence>
<evidence type="ECO:0000256" key="4">
    <source>
        <dbReference type="ARBA" id="ARBA00012306"/>
    </source>
</evidence>
<dbReference type="AlphaFoldDB" id="A0A7R9BP58"/>
<evidence type="ECO:0000256" key="1">
    <source>
        <dbReference type="ARBA" id="ARBA00001936"/>
    </source>
</evidence>
<protein>
    <recommendedName>
        <fullName evidence="13">Phosphoenolpyruvate carboxykinase [GTP]</fullName>
        <ecNumber evidence="4">4.1.1.32</ecNumber>
    </recommendedName>
</protein>
<dbReference type="PANTHER" id="PTHR11561:SF0">
    <property type="entry name" value="PHOSPHOENOLPYRUVATE CARBOXYKINASE [GTP]-RELATED"/>
    <property type="match status" value="1"/>
</dbReference>
<keyword evidence="17" id="KW-1185">Reference proteome</keyword>
<gene>
    <name evidence="16" type="ORF">NMOB1V02_LOCUS5187</name>
</gene>
<sequence>MAKITPKASLGNLFKLSYLDDLGIPTEEFLKDELPKVHDLHPKVRHYLEDAINLCLPAKVHLCDGSEEENKALWKFMKEAGYVVDLPKLENCILARTDPCDVARVESKTIISTVKRSEAIPEHLEGTEGKLGYWMSPNQLSDAIKERFPGCMKGRTMYIVPFSMGVLGSPLAKVGIEITDSAYVACSMRIMTRMGHDVLDWIDHHGGDFIKALHSVGQPLPMAEPPVSNWPCNPEKVMIAHIPSKREIVSFGSGYGGNSLLGKKCFALRIGSTIARDEGWMAEHMLIVGITRPNGKKHYIAAAFPSQCGKTNLAMMNASLPGYKVECVGDDIAWMKFDPDGNLKGVNPENGFFGVAPGTSHATNPNAMESLKKNSIFTNVATTSDGGVFWEGLEKEVDLSNLEVTDWLGRPWKTGSKTPAAHPNARFASPCSQCPIIDPKWEDPEGVKIDAILFGGRRPAGVPLVLESFSWQHGIFLGSCVSSEATAAAEFKGKFLWPGFGENLRVLDWILRRLDGEDIGEKSAIGIIPKEGSINIAGLSPAPDMKELFHLPKDFWLDEVTEMTKYYKEQVGKDLPNEMWRELEDLKKRIETL</sequence>
<comment type="function">
    <text evidence="12">Catalyzes the conversion of oxaloacetate (OAA) to phosphoenolpyruvate (PEP), the rate-limiting step in the metabolic pathway that produces glucose from lactate and other precursors derived from the citric acid cycle.</text>
</comment>
<dbReference type="FunFam" id="3.40.449.10:FF:000003">
    <property type="entry name" value="Phosphoenolpyruvate carboxykinase, cytosolic [GTP]"/>
    <property type="match status" value="1"/>
</dbReference>
<evidence type="ECO:0000256" key="13">
    <source>
        <dbReference type="ARBA" id="ARBA00072283"/>
    </source>
</evidence>
<evidence type="ECO:0000256" key="12">
    <source>
        <dbReference type="ARBA" id="ARBA00058806"/>
    </source>
</evidence>
<name>A0A7R9BP58_9CRUS</name>
<dbReference type="Gene3D" id="3.90.228.20">
    <property type="match status" value="3"/>
</dbReference>
<dbReference type="Pfam" id="PF00821">
    <property type="entry name" value="PEPCK_GTP"/>
    <property type="match status" value="1"/>
</dbReference>
<accession>A0A7R9BP58</accession>
<dbReference type="InterPro" id="IPR035078">
    <property type="entry name" value="PEP_carboxykinase_GTP_N"/>
</dbReference>
<evidence type="ECO:0000259" key="15">
    <source>
        <dbReference type="Pfam" id="PF17297"/>
    </source>
</evidence>
<comment type="subunit">
    <text evidence="3">Monomer.</text>
</comment>
<dbReference type="CDD" id="cd00819">
    <property type="entry name" value="PEPCK_GTP"/>
    <property type="match status" value="1"/>
</dbReference>
<comment type="cofactor">
    <cofactor evidence="1">
        <name>Mn(2+)</name>
        <dbReference type="ChEBI" id="CHEBI:29035"/>
    </cofactor>
</comment>
<dbReference type="HAMAP" id="MF_00452">
    <property type="entry name" value="PEPCK_GTP"/>
    <property type="match status" value="1"/>
</dbReference>
<dbReference type="InterPro" id="IPR013035">
    <property type="entry name" value="PEP_carboxykinase_C"/>
</dbReference>
<comment type="similarity">
    <text evidence="2">Belongs to the phosphoenolpyruvate carboxykinase [GTP] family.</text>
</comment>
<keyword evidence="7" id="KW-0210">Decarboxylase</keyword>
<evidence type="ECO:0000256" key="10">
    <source>
        <dbReference type="ARBA" id="ARBA00023239"/>
    </source>
</evidence>